<organism evidence="3 4">
    <name type="scientific">Brevundimonas variabilis</name>
    <dbReference type="NCBI Taxonomy" id="74312"/>
    <lineage>
        <taxon>Bacteria</taxon>
        <taxon>Pseudomonadati</taxon>
        <taxon>Pseudomonadota</taxon>
        <taxon>Alphaproteobacteria</taxon>
        <taxon>Caulobacterales</taxon>
        <taxon>Caulobacteraceae</taxon>
        <taxon>Brevundimonas</taxon>
    </lineage>
</organism>
<evidence type="ECO:0000313" key="3">
    <source>
        <dbReference type="EMBL" id="MBB5744832.1"/>
    </source>
</evidence>
<evidence type="ECO:0000313" key="4">
    <source>
        <dbReference type="Proteomes" id="UP000545037"/>
    </source>
</evidence>
<reference evidence="3 4" key="1">
    <citation type="submission" date="2020-08" db="EMBL/GenBank/DDBJ databases">
        <title>Genomic Encyclopedia of Type Strains, Phase IV (KMG-IV): sequencing the most valuable type-strain genomes for metagenomic binning, comparative biology and taxonomic classification.</title>
        <authorList>
            <person name="Goeker M."/>
        </authorList>
    </citation>
    <scope>NUCLEOTIDE SEQUENCE [LARGE SCALE GENOMIC DNA]</scope>
    <source>
        <strain evidence="3 4">DSM 4737</strain>
    </source>
</reference>
<dbReference type="AlphaFoldDB" id="A0A7W9CFS9"/>
<name>A0A7W9CFS9_9CAUL</name>
<feature type="transmembrane region" description="Helical" evidence="1">
    <location>
        <begin position="10"/>
        <end position="28"/>
    </location>
</feature>
<dbReference type="InterPro" id="IPR021309">
    <property type="entry name" value="YgaP-like_TM"/>
</dbReference>
<comment type="caution">
    <text evidence="3">The sequence shown here is derived from an EMBL/GenBank/DDBJ whole genome shotgun (WGS) entry which is preliminary data.</text>
</comment>
<dbReference type="Proteomes" id="UP000545037">
    <property type="component" value="Unassembled WGS sequence"/>
</dbReference>
<accession>A0A7W9CFS9</accession>
<feature type="domain" description="Inner membrane protein YgaP-like transmembrane" evidence="2">
    <location>
        <begin position="1"/>
        <end position="65"/>
    </location>
</feature>
<keyword evidence="1" id="KW-0812">Transmembrane</keyword>
<protein>
    <recommendedName>
        <fullName evidence="2">Inner membrane protein YgaP-like transmembrane domain-containing protein</fullName>
    </recommendedName>
</protein>
<gene>
    <name evidence="3" type="ORF">GGR13_000404</name>
</gene>
<feature type="transmembrane region" description="Helical" evidence="1">
    <location>
        <begin position="34"/>
        <end position="58"/>
    </location>
</feature>
<evidence type="ECO:0000256" key="1">
    <source>
        <dbReference type="SAM" id="Phobius"/>
    </source>
</evidence>
<dbReference type="Pfam" id="PF11127">
    <property type="entry name" value="YgaP-like_TM"/>
    <property type="match status" value="1"/>
</dbReference>
<dbReference type="EMBL" id="JACHOR010000001">
    <property type="protein sequence ID" value="MBB5744832.1"/>
    <property type="molecule type" value="Genomic_DNA"/>
</dbReference>
<keyword evidence="1" id="KW-0472">Membrane</keyword>
<sequence>MKNMGTLDRVIRLAAVAAVIGAYGLGLIGGTLALVLGAVAAVLLLTSLTATCPAYMPFGLSTRRRRR</sequence>
<proteinExistence type="predicted"/>
<keyword evidence="4" id="KW-1185">Reference proteome</keyword>
<keyword evidence="1" id="KW-1133">Transmembrane helix</keyword>
<evidence type="ECO:0000259" key="2">
    <source>
        <dbReference type="Pfam" id="PF11127"/>
    </source>
</evidence>